<evidence type="ECO:0000256" key="8">
    <source>
        <dbReference type="ARBA" id="ARBA00022771"/>
    </source>
</evidence>
<dbReference type="SMART" id="SM00502">
    <property type="entry name" value="BBC"/>
    <property type="match status" value="1"/>
</dbReference>
<dbReference type="Gene3D" id="3.30.40.10">
    <property type="entry name" value="Zinc/RING finger domain, C3HC4 (zinc finger)"/>
    <property type="match status" value="1"/>
</dbReference>
<proteinExistence type="inferred from homology"/>
<dbReference type="PROSITE" id="PS50194">
    <property type="entry name" value="FILAMIN_REPEAT"/>
    <property type="match status" value="1"/>
</dbReference>
<dbReference type="PROSITE" id="PS00518">
    <property type="entry name" value="ZF_RING_1"/>
    <property type="match status" value="1"/>
</dbReference>
<reference evidence="19" key="1">
    <citation type="submission" date="2025-08" db="UniProtKB">
        <authorList>
            <consortium name="RefSeq"/>
        </authorList>
    </citation>
    <scope>IDENTIFICATION</scope>
</reference>
<dbReference type="CDD" id="cd16768">
    <property type="entry name" value="RING-HC_TRIM3"/>
    <property type="match status" value="1"/>
</dbReference>
<evidence type="ECO:0000256" key="15">
    <source>
        <dbReference type="SAM" id="MobiDB-lite"/>
    </source>
</evidence>
<dbReference type="FunFam" id="3.30.160.60:FF:000154">
    <property type="entry name" value="Tripartite motif-containing protein 2"/>
    <property type="match status" value="1"/>
</dbReference>
<evidence type="ECO:0000256" key="1">
    <source>
        <dbReference type="ARBA" id="ARBA00000900"/>
    </source>
</evidence>
<keyword evidence="7" id="KW-0677">Repeat</keyword>
<keyword evidence="18" id="KW-1185">Reference proteome</keyword>
<feature type="repeat" description="Filamin" evidence="12">
    <location>
        <begin position="335"/>
        <end position="427"/>
    </location>
</feature>
<dbReference type="AlphaFoldDB" id="A0A6J2WWD4"/>
<dbReference type="OrthoDB" id="342730at2759"/>
<dbReference type="InterPro" id="IPR013083">
    <property type="entry name" value="Znf_RING/FYVE/PHD"/>
</dbReference>
<dbReference type="GO" id="GO:0061630">
    <property type="term" value="F:ubiquitin protein ligase activity"/>
    <property type="evidence" value="ECO:0007669"/>
    <property type="project" value="UniProtKB-EC"/>
</dbReference>
<dbReference type="InterPro" id="IPR057750">
    <property type="entry name" value="TRIM2/3_C"/>
</dbReference>
<dbReference type="GO" id="GO:0008270">
    <property type="term" value="F:zinc ion binding"/>
    <property type="evidence" value="ECO:0007669"/>
    <property type="project" value="UniProtKB-KW"/>
</dbReference>
<feature type="repeat" description="NHL" evidence="13">
    <location>
        <begin position="527"/>
        <end position="570"/>
    </location>
</feature>
<protein>
    <recommendedName>
        <fullName evidence="3">RING-type E3 ubiquitin transferase</fullName>
        <ecNumber evidence="3">2.3.2.27</ecNumber>
    </recommendedName>
</protein>
<evidence type="ECO:0000256" key="10">
    <source>
        <dbReference type="ARBA" id="ARBA00022833"/>
    </source>
</evidence>
<dbReference type="InterPro" id="IPR001298">
    <property type="entry name" value="Filamin/ABP280_rpt"/>
</dbReference>
<dbReference type="SUPFAM" id="SSF81296">
    <property type="entry name" value="E set domains"/>
    <property type="match status" value="1"/>
</dbReference>
<name>A0A6J2WWD4_CHACN</name>
<dbReference type="PANTHER" id="PTHR24104">
    <property type="entry name" value="E3 UBIQUITIN-PROTEIN LIGASE NHLRC1-RELATED"/>
    <property type="match status" value="1"/>
</dbReference>
<evidence type="ECO:0000256" key="14">
    <source>
        <dbReference type="SAM" id="Coils"/>
    </source>
</evidence>
<dbReference type="PANTHER" id="PTHR24104:SF21">
    <property type="entry name" value="TRIPARTITE MOTIF-CONTAINING PROTEIN 3"/>
    <property type="match status" value="1"/>
</dbReference>
<dbReference type="Gene3D" id="2.60.40.10">
    <property type="entry name" value="Immunoglobulins"/>
    <property type="match status" value="1"/>
</dbReference>
<comment type="similarity">
    <text evidence="2">Belongs to the TRIM/RBCC family.</text>
</comment>
<sequence>MSVTMAKRETGNTSPVVRQIDKQFLVCSICLDHYHNPKVLPCLHTFCERCLQNYIPPQSLTLSCPVCRQTSILPEKGVAALQNNFFITNLMEVLQRDPECSRPEACSVLESVSAAAAGRPLSCPNHEGKVMEFYCESCETAMCLDCTEGEHREHVTVPLRDVLEQHKAALKNQLDAIRNRLPQLTAAIELVNEISRQLTERKNEAVNEINGTFEELERALHQRKTALITDLENICSAKQKVLQAQLSSLLQGKEHIQSSCSFTEQALNHGSATEVLLVQKQMSERVSALARHDFPERPHENAHLECQVETEGLRRSIQNLGVLLTTGAVGHTSVATGEGLRHALVGQHTTVTVTTKDKDGELVRTGNAVLRAEIASADGSRAADADVVDNKNGTYEVGYTLRSEGEYSFSLMLYGQPVRGSPFRLRAVKPSDVPQSPDDVKRRVKSPSGSGHIRQKAVRRPSSMYSTTKKKENPIEDELIYRVGTRGREKGEFTNLQGISASTNGRVVVADSNNQCIQVFTNDGQFKMRFGVRGRSPGQLQRPTGVTVDMNGDIIVADYDNRWISIFSSDGKFKNKIGAGRLMGPKGVAVDRNGHIIAVDNKACCVFIFQSNGKLVTKFGARGTSERQFAEKSCANFALEQKLSKSGPAFSPHFVAVNNKNEIVVTDFHNHSVKVYSADGEFLFKFGSHGEGNGQFNAPTGVAADSNGNIIVADWGNSRIQVFDSSGSFLSYINTSADPLYGPQGLALTSDGHVAVADSGNHCFKVYRYLQ</sequence>
<keyword evidence="5" id="KW-0808">Transferase</keyword>
<keyword evidence="10" id="KW-0862">Zinc</keyword>
<dbReference type="Gene3D" id="2.120.10.30">
    <property type="entry name" value="TolB, C-terminal domain"/>
    <property type="match status" value="1"/>
</dbReference>
<evidence type="ECO:0000256" key="3">
    <source>
        <dbReference type="ARBA" id="ARBA00012483"/>
    </source>
</evidence>
<dbReference type="SUPFAM" id="SSF57845">
    <property type="entry name" value="B-box zinc-binding domain"/>
    <property type="match status" value="1"/>
</dbReference>
<evidence type="ECO:0000256" key="9">
    <source>
        <dbReference type="ARBA" id="ARBA00022786"/>
    </source>
</evidence>
<dbReference type="SMART" id="SM00557">
    <property type="entry name" value="IG_FLMN"/>
    <property type="match status" value="1"/>
</dbReference>
<dbReference type="Proteomes" id="UP000504632">
    <property type="component" value="Chromosome 15"/>
</dbReference>
<feature type="repeat" description="NHL" evidence="13">
    <location>
        <begin position="571"/>
        <end position="612"/>
    </location>
</feature>
<feature type="repeat" description="NHL" evidence="13">
    <location>
        <begin position="683"/>
        <end position="726"/>
    </location>
</feature>
<feature type="domain" description="B box-type" evidence="17">
    <location>
        <begin position="118"/>
        <end position="159"/>
    </location>
</feature>
<dbReference type="FunFam" id="2.120.10.30:FF:000004">
    <property type="entry name" value="Tripartite motif containing 2"/>
    <property type="match status" value="1"/>
</dbReference>
<evidence type="ECO:0000256" key="2">
    <source>
        <dbReference type="ARBA" id="ARBA00008518"/>
    </source>
</evidence>
<evidence type="ECO:0000259" key="17">
    <source>
        <dbReference type="PROSITE" id="PS50119"/>
    </source>
</evidence>
<dbReference type="SMART" id="SM00336">
    <property type="entry name" value="BBOX"/>
    <property type="match status" value="1"/>
</dbReference>
<evidence type="ECO:0000256" key="5">
    <source>
        <dbReference type="ARBA" id="ARBA00022679"/>
    </source>
</evidence>
<dbReference type="FunFam" id="2.120.10.30:FF:000007">
    <property type="entry name" value="Putative tripartite motif-containing protein 2"/>
    <property type="match status" value="1"/>
</dbReference>
<dbReference type="InterPro" id="IPR000315">
    <property type="entry name" value="Znf_B-box"/>
</dbReference>
<accession>A0A6J2WWD4</accession>
<dbReference type="FunFam" id="3.30.40.10:FF:000032">
    <property type="entry name" value="Tripartite motif containing 2"/>
    <property type="match status" value="1"/>
</dbReference>
<comment type="catalytic activity">
    <reaction evidence="1">
        <text>S-ubiquitinyl-[E2 ubiquitin-conjugating enzyme]-L-cysteine + [acceptor protein]-L-lysine = [E2 ubiquitin-conjugating enzyme]-L-cysteine + N(6)-ubiquitinyl-[acceptor protein]-L-lysine.</text>
        <dbReference type="EC" id="2.3.2.27"/>
    </reaction>
</comment>
<keyword evidence="14" id="KW-0175">Coiled coil</keyword>
<dbReference type="InterPro" id="IPR050952">
    <property type="entry name" value="TRIM-NHL_E3_ligases"/>
</dbReference>
<keyword evidence="4" id="KW-0597">Phosphoprotein</keyword>
<dbReference type="PROSITE" id="PS50119">
    <property type="entry name" value="ZF_BBOX"/>
    <property type="match status" value="1"/>
</dbReference>
<feature type="region of interest" description="Disordered" evidence="15">
    <location>
        <begin position="429"/>
        <end position="469"/>
    </location>
</feature>
<organism evidence="18 19">
    <name type="scientific">Chanos chanos</name>
    <name type="common">Milkfish</name>
    <name type="synonym">Mugil chanos</name>
    <dbReference type="NCBI Taxonomy" id="29144"/>
    <lineage>
        <taxon>Eukaryota</taxon>
        <taxon>Metazoa</taxon>
        <taxon>Chordata</taxon>
        <taxon>Craniata</taxon>
        <taxon>Vertebrata</taxon>
        <taxon>Euteleostomi</taxon>
        <taxon>Actinopterygii</taxon>
        <taxon>Neopterygii</taxon>
        <taxon>Teleostei</taxon>
        <taxon>Ostariophysi</taxon>
        <taxon>Gonorynchiformes</taxon>
        <taxon>Chanidae</taxon>
        <taxon>Chanos</taxon>
    </lineage>
</organism>
<dbReference type="Pfam" id="PF01436">
    <property type="entry name" value="NHL"/>
    <property type="match status" value="6"/>
</dbReference>
<evidence type="ECO:0000313" key="18">
    <source>
        <dbReference type="Proteomes" id="UP000504632"/>
    </source>
</evidence>
<evidence type="ECO:0000256" key="7">
    <source>
        <dbReference type="ARBA" id="ARBA00022737"/>
    </source>
</evidence>
<feature type="coiled-coil region" evidence="14">
    <location>
        <begin position="160"/>
        <end position="187"/>
    </location>
</feature>
<dbReference type="GO" id="GO:0007399">
    <property type="term" value="P:nervous system development"/>
    <property type="evidence" value="ECO:0007669"/>
    <property type="project" value="UniProtKB-ARBA"/>
</dbReference>
<dbReference type="CDD" id="cd20482">
    <property type="entry name" value="CC_brat-like"/>
    <property type="match status" value="1"/>
</dbReference>
<dbReference type="CDD" id="cd19825">
    <property type="entry name" value="Bbox2_TRIM3_C-VII"/>
    <property type="match status" value="1"/>
</dbReference>
<dbReference type="PROSITE" id="PS50089">
    <property type="entry name" value="ZF_RING_2"/>
    <property type="match status" value="1"/>
</dbReference>
<dbReference type="InterPro" id="IPR013783">
    <property type="entry name" value="Ig-like_fold"/>
</dbReference>
<dbReference type="RefSeq" id="XP_030648531.1">
    <property type="nucleotide sequence ID" value="XM_030792671.1"/>
</dbReference>
<evidence type="ECO:0000313" key="19">
    <source>
        <dbReference type="RefSeq" id="XP_030648531.1"/>
    </source>
</evidence>
<feature type="domain" description="RING-type" evidence="16">
    <location>
        <begin position="27"/>
        <end position="68"/>
    </location>
</feature>
<evidence type="ECO:0000256" key="4">
    <source>
        <dbReference type="ARBA" id="ARBA00022553"/>
    </source>
</evidence>
<dbReference type="FunFam" id="2.40.10.500:FF:000001">
    <property type="entry name" value="tripartite motif-containing protein 3-like"/>
    <property type="match status" value="1"/>
</dbReference>
<keyword evidence="9" id="KW-0833">Ubl conjugation pathway</keyword>
<dbReference type="GO" id="GO:0000209">
    <property type="term" value="P:protein polyubiquitination"/>
    <property type="evidence" value="ECO:0007669"/>
    <property type="project" value="TreeGrafter"/>
</dbReference>
<feature type="repeat" description="NHL" evidence="13">
    <location>
        <begin position="727"/>
        <end position="770"/>
    </location>
</feature>
<dbReference type="InterPro" id="IPR027370">
    <property type="entry name" value="Znf-RING_euk"/>
</dbReference>
<evidence type="ECO:0000259" key="16">
    <source>
        <dbReference type="PROSITE" id="PS50089"/>
    </source>
</evidence>
<evidence type="ECO:0000256" key="11">
    <source>
        <dbReference type="PROSITE-ProRule" id="PRU00024"/>
    </source>
</evidence>
<dbReference type="Pfam" id="PF00630">
    <property type="entry name" value="Filamin"/>
    <property type="match status" value="1"/>
</dbReference>
<keyword evidence="8 11" id="KW-0863">Zinc-finger</keyword>
<dbReference type="GO" id="GO:0043161">
    <property type="term" value="P:proteasome-mediated ubiquitin-dependent protein catabolic process"/>
    <property type="evidence" value="ECO:0007669"/>
    <property type="project" value="TreeGrafter"/>
</dbReference>
<dbReference type="GeneID" id="115828620"/>
<dbReference type="InterPro" id="IPR001258">
    <property type="entry name" value="NHL_repeat"/>
</dbReference>
<dbReference type="Gene3D" id="3.30.160.60">
    <property type="entry name" value="Classic Zinc Finger"/>
    <property type="match status" value="1"/>
</dbReference>
<evidence type="ECO:0000256" key="6">
    <source>
        <dbReference type="ARBA" id="ARBA00022723"/>
    </source>
</evidence>
<evidence type="ECO:0000256" key="13">
    <source>
        <dbReference type="PROSITE-ProRule" id="PRU00504"/>
    </source>
</evidence>
<dbReference type="InterPro" id="IPR011042">
    <property type="entry name" value="6-blade_b-propeller_TolB-like"/>
</dbReference>
<feature type="repeat" description="NHL" evidence="13">
    <location>
        <begin position="482"/>
        <end position="523"/>
    </location>
</feature>
<dbReference type="InParanoid" id="A0A6J2WWD4"/>
<dbReference type="EC" id="2.3.2.27" evidence="3"/>
<dbReference type="InterPro" id="IPR001841">
    <property type="entry name" value="Znf_RING"/>
</dbReference>
<dbReference type="InterPro" id="IPR003649">
    <property type="entry name" value="Bbox_C"/>
</dbReference>
<dbReference type="SMART" id="SM00184">
    <property type="entry name" value="RING"/>
    <property type="match status" value="1"/>
</dbReference>
<dbReference type="PROSITE" id="PS51125">
    <property type="entry name" value="NHL"/>
    <property type="match status" value="6"/>
</dbReference>
<dbReference type="SUPFAM" id="SSF101898">
    <property type="entry name" value="NHL repeat"/>
    <property type="match status" value="1"/>
</dbReference>
<dbReference type="InterPro" id="IPR017868">
    <property type="entry name" value="Filamin/ABP280_repeat-like"/>
</dbReference>
<dbReference type="CTD" id="555391"/>
<dbReference type="SUPFAM" id="SSF57850">
    <property type="entry name" value="RING/U-box"/>
    <property type="match status" value="1"/>
</dbReference>
<dbReference type="Pfam" id="PF13445">
    <property type="entry name" value="zf-RING_UBOX"/>
    <property type="match status" value="1"/>
</dbReference>
<evidence type="ECO:0000256" key="12">
    <source>
        <dbReference type="PROSITE-ProRule" id="PRU00087"/>
    </source>
</evidence>
<keyword evidence="6" id="KW-0479">Metal-binding</keyword>
<dbReference type="InterPro" id="IPR017907">
    <property type="entry name" value="Znf_RING_CS"/>
</dbReference>
<dbReference type="Gene3D" id="2.40.10.500">
    <property type="match status" value="1"/>
</dbReference>
<dbReference type="Pfam" id="PF00643">
    <property type="entry name" value="zf-B_box"/>
    <property type="match status" value="1"/>
</dbReference>
<feature type="repeat" description="NHL" evidence="13">
    <location>
        <begin position="651"/>
        <end position="679"/>
    </location>
</feature>
<dbReference type="InterPro" id="IPR014756">
    <property type="entry name" value="Ig_E-set"/>
</dbReference>
<dbReference type="CDD" id="cd14960">
    <property type="entry name" value="NHL_TRIM2_like"/>
    <property type="match status" value="1"/>
</dbReference>
<gene>
    <name evidence="19" type="primary">trim3b</name>
</gene>